<keyword evidence="3" id="KW-1185">Reference proteome</keyword>
<sequence>MRESEERGWMLMRPGGSQESIRHVSAPMKPPRYKYEGLSLFLIDGVVKRRTGADYPKVVSGNRDGQRKGCCWPAAVSLALTVLGFSLVWLEWMKNSWEDCDGFLPEDFQFLWLGRVGGRWESGRQAAGWLLPHPIWPVLLIYPKSYINPHHLPRTNNGGCGQSKCERMQ</sequence>
<keyword evidence="1" id="KW-0812">Transmembrane</keyword>
<dbReference type="Proteomes" id="UP000248349">
    <property type="component" value="Unassembled WGS sequence"/>
</dbReference>
<keyword evidence="1" id="KW-0472">Membrane</keyword>
<name>A0A318ZGK0_9EURO</name>
<dbReference type="AlphaFoldDB" id="A0A318ZGK0"/>
<protein>
    <submittedName>
        <fullName evidence="2">Uncharacterized protein</fullName>
    </submittedName>
</protein>
<keyword evidence="1" id="KW-1133">Transmembrane helix</keyword>
<evidence type="ECO:0000256" key="1">
    <source>
        <dbReference type="SAM" id="Phobius"/>
    </source>
</evidence>
<dbReference type="RefSeq" id="XP_025429685.1">
    <property type="nucleotide sequence ID" value="XM_025580275.1"/>
</dbReference>
<gene>
    <name evidence="2" type="ORF">BP01DRAFT_97578</name>
</gene>
<dbReference type="EMBL" id="KZ821242">
    <property type="protein sequence ID" value="PYH43703.1"/>
    <property type="molecule type" value="Genomic_DNA"/>
</dbReference>
<evidence type="ECO:0000313" key="3">
    <source>
        <dbReference type="Proteomes" id="UP000248349"/>
    </source>
</evidence>
<feature type="transmembrane region" description="Helical" evidence="1">
    <location>
        <begin position="70"/>
        <end position="90"/>
    </location>
</feature>
<organism evidence="2 3">
    <name type="scientific">Aspergillus saccharolyticus JOP 1030-1</name>
    <dbReference type="NCBI Taxonomy" id="1450539"/>
    <lineage>
        <taxon>Eukaryota</taxon>
        <taxon>Fungi</taxon>
        <taxon>Dikarya</taxon>
        <taxon>Ascomycota</taxon>
        <taxon>Pezizomycotina</taxon>
        <taxon>Eurotiomycetes</taxon>
        <taxon>Eurotiomycetidae</taxon>
        <taxon>Eurotiales</taxon>
        <taxon>Aspergillaceae</taxon>
        <taxon>Aspergillus</taxon>
        <taxon>Aspergillus subgen. Circumdati</taxon>
    </lineage>
</organism>
<evidence type="ECO:0000313" key="2">
    <source>
        <dbReference type="EMBL" id="PYH43703.1"/>
    </source>
</evidence>
<reference evidence="2 3" key="1">
    <citation type="submission" date="2016-12" db="EMBL/GenBank/DDBJ databases">
        <title>The genomes of Aspergillus section Nigri reveals drivers in fungal speciation.</title>
        <authorList>
            <consortium name="DOE Joint Genome Institute"/>
            <person name="Vesth T.C."/>
            <person name="Nybo J."/>
            <person name="Theobald S."/>
            <person name="Brandl J."/>
            <person name="Frisvad J.C."/>
            <person name="Nielsen K.F."/>
            <person name="Lyhne E.K."/>
            <person name="Kogle M.E."/>
            <person name="Kuo A."/>
            <person name="Riley R."/>
            <person name="Clum A."/>
            <person name="Nolan M."/>
            <person name="Lipzen A."/>
            <person name="Salamov A."/>
            <person name="Henrissat B."/>
            <person name="Wiebenga A."/>
            <person name="De Vries R.P."/>
            <person name="Grigoriev I.V."/>
            <person name="Mortensen U.H."/>
            <person name="Andersen M.R."/>
            <person name="Baker S.E."/>
        </authorList>
    </citation>
    <scope>NUCLEOTIDE SEQUENCE [LARGE SCALE GENOMIC DNA]</scope>
    <source>
        <strain evidence="2 3">JOP 1030-1</strain>
    </source>
</reference>
<accession>A0A318ZGK0</accession>
<proteinExistence type="predicted"/>
<dbReference type="GeneID" id="37081504"/>